<organism evidence="2 3">
    <name type="scientific">Ferrimonas sediminicola</name>
    <dbReference type="NCBI Taxonomy" id="2569538"/>
    <lineage>
        <taxon>Bacteria</taxon>
        <taxon>Pseudomonadati</taxon>
        <taxon>Pseudomonadota</taxon>
        <taxon>Gammaproteobacteria</taxon>
        <taxon>Alteromonadales</taxon>
        <taxon>Ferrimonadaceae</taxon>
        <taxon>Ferrimonas</taxon>
    </lineage>
</organism>
<dbReference type="Proteomes" id="UP000305674">
    <property type="component" value="Unassembled WGS sequence"/>
</dbReference>
<evidence type="ECO:0000259" key="1">
    <source>
        <dbReference type="Pfam" id="PF03435"/>
    </source>
</evidence>
<dbReference type="EMBL" id="SWCI01000007">
    <property type="protein sequence ID" value="TKB48415.1"/>
    <property type="molecule type" value="Genomic_DNA"/>
</dbReference>
<evidence type="ECO:0000313" key="3">
    <source>
        <dbReference type="Proteomes" id="UP000305674"/>
    </source>
</evidence>
<gene>
    <name evidence="2" type="ORF">FCL40_11935</name>
</gene>
<dbReference type="InterPro" id="IPR036291">
    <property type="entry name" value="NAD(P)-bd_dom_sf"/>
</dbReference>
<reference evidence="2 3" key="1">
    <citation type="submission" date="2019-04" db="EMBL/GenBank/DDBJ databases">
        <authorList>
            <person name="Hwang J.C."/>
        </authorList>
    </citation>
    <scope>NUCLEOTIDE SEQUENCE [LARGE SCALE GENOMIC DNA]</scope>
    <source>
        <strain evidence="2 3">IMCC35001</strain>
    </source>
</reference>
<dbReference type="OrthoDB" id="4420885at2"/>
<dbReference type="PANTHER" id="PTHR43781">
    <property type="entry name" value="SACCHAROPINE DEHYDROGENASE"/>
    <property type="match status" value="1"/>
</dbReference>
<dbReference type="Pfam" id="PF03435">
    <property type="entry name" value="Sacchrp_dh_NADP"/>
    <property type="match status" value="1"/>
</dbReference>
<keyword evidence="3" id="KW-1185">Reference proteome</keyword>
<proteinExistence type="predicted"/>
<dbReference type="PANTHER" id="PTHR43781:SF1">
    <property type="entry name" value="SACCHAROPINE DEHYDROGENASE"/>
    <property type="match status" value="1"/>
</dbReference>
<name>A0A4U1BC43_9GAMM</name>
<dbReference type="SUPFAM" id="SSF51735">
    <property type="entry name" value="NAD(P)-binding Rossmann-fold domains"/>
    <property type="match status" value="1"/>
</dbReference>
<comment type="caution">
    <text evidence="2">The sequence shown here is derived from an EMBL/GenBank/DDBJ whole genome shotgun (WGS) entry which is preliminary data.</text>
</comment>
<dbReference type="Gene3D" id="3.40.50.720">
    <property type="entry name" value="NAD(P)-binding Rossmann-like Domain"/>
    <property type="match status" value="1"/>
</dbReference>
<evidence type="ECO:0000313" key="2">
    <source>
        <dbReference type="EMBL" id="TKB48415.1"/>
    </source>
</evidence>
<feature type="domain" description="Saccharopine dehydrogenase NADP binding" evidence="1">
    <location>
        <begin position="7"/>
        <end position="123"/>
    </location>
</feature>
<accession>A0A4U1BC43</accession>
<dbReference type="InterPro" id="IPR005097">
    <property type="entry name" value="Sacchrp_dh_NADP-bd"/>
</dbReference>
<dbReference type="AlphaFoldDB" id="A0A4U1BC43"/>
<dbReference type="RefSeq" id="WP_136853526.1">
    <property type="nucleotide sequence ID" value="NZ_SWCI01000007.1"/>
</dbReference>
<sequence length="360" mass="39241">MSTSQWMIYGAYGYTGELVAREAVKRGLTPILAGRSDDRVRPLAQELGLEYRSFSLDQIRSDDLSGMCLVLHCAGPFSATAEPMMQACLRCGCHYLDITGEIGVFERAAALDARAREAGVVLIPGVGFDVIPTDCLAARLKAALPDANHLALGFDSRSGFSPGTAKTSVEALPQGSMVRRNGKLTPTPLAAYTRTIAFGQEPKMAVAIPWGDVSTAWHSTGIANIEVYIPMSPRKITQLKRINWFRGILGWSWVQRLLKQRIGRTLKGPDDGQRQRHTTWVWGEVRNARGEYVEGRVHTANGYDVTVSGALAVAEYLLSRPQVSGYHTPSTLMGWQLVERLPGSGTIELCPREAASQPAA</sequence>
<protein>
    <recommendedName>
        <fullName evidence="1">Saccharopine dehydrogenase NADP binding domain-containing protein</fullName>
    </recommendedName>
</protein>